<dbReference type="Gene3D" id="3.50.30.30">
    <property type="match status" value="1"/>
</dbReference>
<dbReference type="Proteomes" id="UP001259572">
    <property type="component" value="Unassembled WGS sequence"/>
</dbReference>
<dbReference type="Gene3D" id="3.40.630.10">
    <property type="entry name" value="Zn peptidases"/>
    <property type="match status" value="1"/>
</dbReference>
<feature type="chain" id="PRO_5045371795" evidence="1">
    <location>
        <begin position="22"/>
        <end position="531"/>
    </location>
</feature>
<keyword evidence="1" id="KW-0732">Signal</keyword>
<keyword evidence="4" id="KW-1185">Reference proteome</keyword>
<dbReference type="PANTHER" id="PTHR12147">
    <property type="entry name" value="METALLOPEPTIDASE M28 FAMILY MEMBER"/>
    <property type="match status" value="1"/>
</dbReference>
<dbReference type="Pfam" id="PF04389">
    <property type="entry name" value="Peptidase_M28"/>
    <property type="match status" value="1"/>
</dbReference>
<evidence type="ECO:0000256" key="1">
    <source>
        <dbReference type="SAM" id="SignalP"/>
    </source>
</evidence>
<organism evidence="3 4">
    <name type="scientific">Sphingosinicella rhizophila</name>
    <dbReference type="NCBI Taxonomy" id="3050082"/>
    <lineage>
        <taxon>Bacteria</taxon>
        <taxon>Pseudomonadati</taxon>
        <taxon>Pseudomonadota</taxon>
        <taxon>Alphaproteobacteria</taxon>
        <taxon>Sphingomonadales</taxon>
        <taxon>Sphingosinicellaceae</taxon>
        <taxon>Sphingosinicella</taxon>
    </lineage>
</organism>
<proteinExistence type="predicted"/>
<dbReference type="PANTHER" id="PTHR12147:SF26">
    <property type="entry name" value="PEPTIDASE M28 DOMAIN-CONTAINING PROTEIN"/>
    <property type="match status" value="1"/>
</dbReference>
<dbReference type="EMBL" id="JAVUPU010000001">
    <property type="protein sequence ID" value="MDT9597351.1"/>
    <property type="molecule type" value="Genomic_DNA"/>
</dbReference>
<feature type="signal peptide" evidence="1">
    <location>
        <begin position="1"/>
        <end position="21"/>
    </location>
</feature>
<dbReference type="InterPro" id="IPR046450">
    <property type="entry name" value="PA_dom_sf"/>
</dbReference>
<sequence>MKKMLVAAAAACLGLCQPAIAQDFDPQKFRAHLMFLADDLLEGRDTGSRGHDIAAGYVASQFMELGLTPAANGGWYQQVPLVEYGVTSGSIAIGGTRFAHGKGVAIAPDPQSGKMDMEAPVVFVGYGLTEPKYGLDDYAGLDVRGKIVAVIGDLPEGLPSDVAAHLGRERRSMAARAGAVGMIAIRTRAEAERWPWERFAANAGRLGMTWVGPDGQPHVGAPGLRFMATLNEAAAAALFAGAPTSLEAVLDEVAAKRRPRGFPLQAKIQVTREGTSKNVTSRNVVAFIPGSDPDLADEYVAFTAHVDGVGMEKDGRVRAGAVDNASGVAAMLEAARALAVSPDRPRRGVLFVALTGEEKGLLGAQYLARNPVRGGRMVGLVNLDTPIFLYDFVDVIAFGAEHTTLGPVVQAAAEKMGVALIPDPLPEEGIFTRSDHYEFVREGVPSVFLLTGFGNGGGEKFKSYLAKTYHTPEDDLNLPFDWDAAARFSKLNYLVLREMADAPKAPLWYQGSYFGDSFAAGQAKAKAKAVE</sequence>
<reference evidence="3 4" key="1">
    <citation type="submission" date="2023-05" db="EMBL/GenBank/DDBJ databases">
        <authorList>
            <person name="Guo Y."/>
        </authorList>
    </citation>
    <scope>NUCLEOTIDE SEQUENCE [LARGE SCALE GENOMIC DNA]</scope>
    <source>
        <strain evidence="3 4">GR2756</strain>
    </source>
</reference>
<dbReference type="InterPro" id="IPR045175">
    <property type="entry name" value="M28_fam"/>
</dbReference>
<dbReference type="InterPro" id="IPR007484">
    <property type="entry name" value="Peptidase_M28"/>
</dbReference>
<dbReference type="RefSeq" id="WP_315722503.1">
    <property type="nucleotide sequence ID" value="NZ_JAVUPU010000001.1"/>
</dbReference>
<dbReference type="SUPFAM" id="SSF52025">
    <property type="entry name" value="PA domain"/>
    <property type="match status" value="1"/>
</dbReference>
<evidence type="ECO:0000313" key="4">
    <source>
        <dbReference type="Proteomes" id="UP001259572"/>
    </source>
</evidence>
<gene>
    <name evidence="3" type="ORF">RQX22_00105</name>
</gene>
<evidence type="ECO:0000259" key="2">
    <source>
        <dbReference type="Pfam" id="PF04389"/>
    </source>
</evidence>
<name>A0ABU3Q1Q5_9SPHN</name>
<dbReference type="CDD" id="cd04820">
    <property type="entry name" value="PA_M28_1_1"/>
    <property type="match status" value="1"/>
</dbReference>
<accession>A0ABU3Q1Q5</accession>
<dbReference type="SUPFAM" id="SSF53187">
    <property type="entry name" value="Zn-dependent exopeptidases"/>
    <property type="match status" value="1"/>
</dbReference>
<feature type="domain" description="Peptidase M28" evidence="2">
    <location>
        <begin position="283"/>
        <end position="491"/>
    </location>
</feature>
<comment type="caution">
    <text evidence="3">The sequence shown here is derived from an EMBL/GenBank/DDBJ whole genome shotgun (WGS) entry which is preliminary data.</text>
</comment>
<protein>
    <submittedName>
        <fullName evidence="3">M28 family metallopeptidase</fullName>
    </submittedName>
</protein>
<evidence type="ECO:0000313" key="3">
    <source>
        <dbReference type="EMBL" id="MDT9597351.1"/>
    </source>
</evidence>